<keyword evidence="6" id="KW-1185">Reference proteome</keyword>
<evidence type="ECO:0000256" key="1">
    <source>
        <dbReference type="SAM" id="MobiDB-lite"/>
    </source>
</evidence>
<dbReference type="OrthoDB" id="4882767at2"/>
<dbReference type="EMBL" id="CP013254">
    <property type="protein sequence ID" value="ALU39167.1"/>
    <property type="molecule type" value="Genomic_DNA"/>
</dbReference>
<dbReference type="Proteomes" id="UP000321155">
    <property type="component" value="Unassembled WGS sequence"/>
</dbReference>
<evidence type="ECO:0000313" key="6">
    <source>
        <dbReference type="Proteomes" id="UP000321155"/>
    </source>
</evidence>
<reference evidence="3 5" key="1">
    <citation type="submission" date="2015-11" db="EMBL/GenBank/DDBJ databases">
        <title>Complete Genome Sequence of Kocuria flava strain HO-9041.</title>
        <authorList>
            <person name="Zhou M."/>
            <person name="Dai J."/>
        </authorList>
    </citation>
    <scope>NUCLEOTIDE SEQUENCE [LARGE SCALE GENOMIC DNA]</scope>
    <source>
        <strain evidence="3 5">HO-9041</strain>
    </source>
</reference>
<dbReference type="Proteomes" id="UP000057181">
    <property type="component" value="Chromosome"/>
</dbReference>
<feature type="transmembrane region" description="Helical" evidence="2">
    <location>
        <begin position="60"/>
        <end position="82"/>
    </location>
</feature>
<evidence type="ECO:0000313" key="3">
    <source>
        <dbReference type="EMBL" id="ALU39167.1"/>
    </source>
</evidence>
<accession>A0A0U3HUX2</accession>
<feature type="region of interest" description="Disordered" evidence="1">
    <location>
        <begin position="1"/>
        <end position="52"/>
    </location>
</feature>
<dbReference type="AlphaFoldDB" id="A0A0U3HUX2"/>
<sequence>MAEINPEDARNDPEKARKALDEQDGRSYAGDTPPDAGVGVGPDNPDLDVDRPGDSAKGKVWIGVIVGLVALFVLLWFVGAVVGMF</sequence>
<organism evidence="3 5">
    <name type="scientific">Kocuria flava</name>
    <dbReference type="NCBI Taxonomy" id="446860"/>
    <lineage>
        <taxon>Bacteria</taxon>
        <taxon>Bacillati</taxon>
        <taxon>Actinomycetota</taxon>
        <taxon>Actinomycetes</taxon>
        <taxon>Micrococcales</taxon>
        <taxon>Micrococcaceae</taxon>
        <taxon>Kocuria</taxon>
    </lineage>
</organism>
<name>A0A0U3HUX2_9MICC</name>
<keyword evidence="2" id="KW-1133">Transmembrane helix</keyword>
<dbReference type="KEGG" id="kfv:AS188_04680"/>
<evidence type="ECO:0000256" key="2">
    <source>
        <dbReference type="SAM" id="Phobius"/>
    </source>
</evidence>
<evidence type="ECO:0000313" key="4">
    <source>
        <dbReference type="EMBL" id="GEO90931.1"/>
    </source>
</evidence>
<dbReference type="RefSeq" id="WP_058857879.1">
    <property type="nucleotide sequence ID" value="NZ_BJZR01000003.1"/>
</dbReference>
<keyword evidence="2" id="KW-0472">Membrane</keyword>
<reference evidence="4 6" key="2">
    <citation type="submission" date="2019-07" db="EMBL/GenBank/DDBJ databases">
        <title>Whole genome shotgun sequence of Kocuria flava NBRC 107626.</title>
        <authorList>
            <person name="Hosoyama A."/>
            <person name="Uohara A."/>
            <person name="Ohji S."/>
            <person name="Ichikawa N."/>
        </authorList>
    </citation>
    <scope>NUCLEOTIDE SEQUENCE [LARGE SCALE GENOMIC DNA]</scope>
    <source>
        <strain evidence="4 6">NBRC 107626</strain>
    </source>
</reference>
<protein>
    <submittedName>
        <fullName evidence="3">Uncharacterized protein</fullName>
    </submittedName>
</protein>
<proteinExistence type="predicted"/>
<dbReference type="EMBL" id="BJZR01000003">
    <property type="protein sequence ID" value="GEO90931.1"/>
    <property type="molecule type" value="Genomic_DNA"/>
</dbReference>
<feature type="compositionally biased region" description="Basic and acidic residues" evidence="1">
    <location>
        <begin position="7"/>
        <end position="25"/>
    </location>
</feature>
<evidence type="ECO:0000313" key="5">
    <source>
        <dbReference type="Proteomes" id="UP000057181"/>
    </source>
</evidence>
<dbReference type="STRING" id="446860.AS188_04680"/>
<keyword evidence="2" id="KW-0812">Transmembrane</keyword>
<gene>
    <name evidence="3" type="ORF">AS188_04680</name>
    <name evidence="4" type="ORF">KFL01_02370</name>
</gene>